<gene>
    <name evidence="1" type="ORF">PoB_001028600</name>
</gene>
<keyword evidence="2" id="KW-1185">Reference proteome</keyword>
<dbReference type="EMBL" id="BLXT01001230">
    <property type="protein sequence ID" value="GFN83780.1"/>
    <property type="molecule type" value="Genomic_DNA"/>
</dbReference>
<comment type="caution">
    <text evidence="1">The sequence shown here is derived from an EMBL/GenBank/DDBJ whole genome shotgun (WGS) entry which is preliminary data.</text>
</comment>
<accession>A0AAV3Y947</accession>
<reference evidence="1 2" key="1">
    <citation type="journal article" date="2021" name="Elife">
        <title>Chloroplast acquisition without the gene transfer in kleptoplastic sea slugs, Plakobranchus ocellatus.</title>
        <authorList>
            <person name="Maeda T."/>
            <person name="Takahashi S."/>
            <person name="Yoshida T."/>
            <person name="Shimamura S."/>
            <person name="Takaki Y."/>
            <person name="Nagai Y."/>
            <person name="Toyoda A."/>
            <person name="Suzuki Y."/>
            <person name="Arimoto A."/>
            <person name="Ishii H."/>
            <person name="Satoh N."/>
            <person name="Nishiyama T."/>
            <person name="Hasebe M."/>
            <person name="Maruyama T."/>
            <person name="Minagawa J."/>
            <person name="Obokata J."/>
            <person name="Shigenobu S."/>
        </authorList>
    </citation>
    <scope>NUCLEOTIDE SEQUENCE [LARGE SCALE GENOMIC DNA]</scope>
</reference>
<protein>
    <submittedName>
        <fullName evidence="1">Uncharacterized protein</fullName>
    </submittedName>
</protein>
<dbReference type="AlphaFoldDB" id="A0AAV3Y947"/>
<name>A0AAV3Y947_9GAST</name>
<evidence type="ECO:0000313" key="1">
    <source>
        <dbReference type="EMBL" id="GFN83780.1"/>
    </source>
</evidence>
<organism evidence="1 2">
    <name type="scientific">Plakobranchus ocellatus</name>
    <dbReference type="NCBI Taxonomy" id="259542"/>
    <lineage>
        <taxon>Eukaryota</taxon>
        <taxon>Metazoa</taxon>
        <taxon>Spiralia</taxon>
        <taxon>Lophotrochozoa</taxon>
        <taxon>Mollusca</taxon>
        <taxon>Gastropoda</taxon>
        <taxon>Heterobranchia</taxon>
        <taxon>Euthyneura</taxon>
        <taxon>Panpulmonata</taxon>
        <taxon>Sacoglossa</taxon>
        <taxon>Placobranchoidea</taxon>
        <taxon>Plakobranchidae</taxon>
        <taxon>Plakobranchus</taxon>
    </lineage>
</organism>
<dbReference type="Proteomes" id="UP000735302">
    <property type="component" value="Unassembled WGS sequence"/>
</dbReference>
<sequence length="94" mass="10644">MEIPAAVKQILEERIYPQTCCTLSPPSLLSTLILSRDKSRRRQLTFGAFRSTYHTCGPRIFSLRFAMAESGLHFVDIVSRAKNKNRKADAVCDI</sequence>
<proteinExistence type="predicted"/>
<evidence type="ECO:0000313" key="2">
    <source>
        <dbReference type="Proteomes" id="UP000735302"/>
    </source>
</evidence>